<evidence type="ECO:0000313" key="1">
    <source>
        <dbReference type="EMBL" id="EYA11921.1"/>
    </source>
</evidence>
<comment type="caution">
    <text evidence="1">The sequence shown here is derived from an EMBL/GenBank/DDBJ whole genome shotgun (WGS) entry which is preliminary data.</text>
</comment>
<proteinExistence type="predicted"/>
<gene>
    <name evidence="1" type="ORF">M104_5081</name>
</gene>
<protein>
    <submittedName>
        <fullName evidence="1">Uncharacterized protein</fullName>
    </submittedName>
</protein>
<dbReference type="Proteomes" id="UP000022433">
    <property type="component" value="Unassembled WGS sequence"/>
</dbReference>
<name>A0AAN4MUJ2_BACFG</name>
<accession>A0AAN4MUJ2</accession>
<reference evidence="1 2" key="1">
    <citation type="submission" date="2014-02" db="EMBL/GenBank/DDBJ databases">
        <authorList>
            <person name="Sears C."/>
            <person name="Carroll K."/>
            <person name="Sack B.R."/>
            <person name="Qadri F."/>
            <person name="Myers L.L."/>
            <person name="Chung G.-T."/>
            <person name="Escheverria P."/>
            <person name="Fraser C.M."/>
            <person name="Sadzewicz L."/>
            <person name="Shefchek K.A."/>
            <person name="Tallon L."/>
            <person name="Das S.P."/>
            <person name="Daugherty S."/>
            <person name="Mongodin E.F."/>
        </authorList>
    </citation>
    <scope>NUCLEOTIDE SEQUENCE [LARGE SCALE GENOMIC DNA]</scope>
    <source>
        <strain evidence="1 2">1007-1-F #10</strain>
    </source>
</reference>
<organism evidence="1 2">
    <name type="scientific">Bacteroides fragilis str. 1007-1-F #10</name>
    <dbReference type="NCBI Taxonomy" id="1339295"/>
    <lineage>
        <taxon>Bacteria</taxon>
        <taxon>Pseudomonadati</taxon>
        <taxon>Bacteroidota</taxon>
        <taxon>Bacteroidia</taxon>
        <taxon>Bacteroidales</taxon>
        <taxon>Bacteroidaceae</taxon>
        <taxon>Bacteroides</taxon>
    </lineage>
</organism>
<dbReference type="AlphaFoldDB" id="A0AAN4MUJ2"/>
<dbReference type="EMBL" id="JGEA01000073">
    <property type="protein sequence ID" value="EYA11921.1"/>
    <property type="molecule type" value="Genomic_DNA"/>
</dbReference>
<evidence type="ECO:0000313" key="2">
    <source>
        <dbReference type="Proteomes" id="UP000022433"/>
    </source>
</evidence>
<sequence>MVRSVENISTMLKYIISYLFPVFPFTSRSKLGITAGRSSPSEG</sequence>